<proteinExistence type="predicted"/>
<dbReference type="AlphaFoldDB" id="A0A3M7PHU1"/>
<sequence>MCYFAVQVLSFGHIILQNNTFYKLTVTYIPIKQSKNNASIKYIYIFQKLVLDMFLNETTFVSPTEGVCKIALYLKTFSVGETKIVSICVICRTKLALWELVMVVILKGAELDDTLGLEPEFKPFEMVSILVLLLGDLSELLMNKLLARIGDVAKLEPVLALDENALT</sequence>
<accession>A0A3M7PHU1</accession>
<organism evidence="1 2">
    <name type="scientific">Brachionus plicatilis</name>
    <name type="common">Marine rotifer</name>
    <name type="synonym">Brachionus muelleri</name>
    <dbReference type="NCBI Taxonomy" id="10195"/>
    <lineage>
        <taxon>Eukaryota</taxon>
        <taxon>Metazoa</taxon>
        <taxon>Spiralia</taxon>
        <taxon>Gnathifera</taxon>
        <taxon>Rotifera</taxon>
        <taxon>Eurotatoria</taxon>
        <taxon>Monogononta</taxon>
        <taxon>Pseudotrocha</taxon>
        <taxon>Ploima</taxon>
        <taxon>Brachionidae</taxon>
        <taxon>Brachionus</taxon>
    </lineage>
</organism>
<dbReference type="EMBL" id="REGN01010689">
    <property type="protein sequence ID" value="RMZ98573.1"/>
    <property type="molecule type" value="Genomic_DNA"/>
</dbReference>
<reference evidence="1 2" key="1">
    <citation type="journal article" date="2018" name="Sci. Rep.">
        <title>Genomic signatures of local adaptation to the degree of environmental predictability in rotifers.</title>
        <authorList>
            <person name="Franch-Gras L."/>
            <person name="Hahn C."/>
            <person name="Garcia-Roger E.M."/>
            <person name="Carmona M.J."/>
            <person name="Serra M."/>
            <person name="Gomez A."/>
        </authorList>
    </citation>
    <scope>NUCLEOTIDE SEQUENCE [LARGE SCALE GENOMIC DNA]</scope>
    <source>
        <strain evidence="1">HYR1</strain>
    </source>
</reference>
<comment type="caution">
    <text evidence="1">The sequence shown here is derived from an EMBL/GenBank/DDBJ whole genome shotgun (WGS) entry which is preliminary data.</text>
</comment>
<keyword evidence="2" id="KW-1185">Reference proteome</keyword>
<dbReference type="Proteomes" id="UP000276133">
    <property type="component" value="Unassembled WGS sequence"/>
</dbReference>
<evidence type="ECO:0000313" key="1">
    <source>
        <dbReference type="EMBL" id="RMZ98573.1"/>
    </source>
</evidence>
<gene>
    <name evidence="1" type="ORF">BpHYR1_034024</name>
</gene>
<protein>
    <submittedName>
        <fullName evidence="1">Uncharacterized protein</fullName>
    </submittedName>
</protein>
<name>A0A3M7PHU1_BRAPC</name>
<evidence type="ECO:0000313" key="2">
    <source>
        <dbReference type="Proteomes" id="UP000276133"/>
    </source>
</evidence>